<proteinExistence type="inferred from homology"/>
<dbReference type="Gene3D" id="1.10.10.1320">
    <property type="entry name" value="Anti-sigma factor, zinc-finger domain"/>
    <property type="match status" value="1"/>
</dbReference>
<dbReference type="GO" id="GO:0016987">
    <property type="term" value="F:sigma factor activity"/>
    <property type="evidence" value="ECO:0007669"/>
    <property type="project" value="UniProtKB-KW"/>
</dbReference>
<reference evidence="9 10" key="1">
    <citation type="submission" date="2018-03" db="EMBL/GenBank/DDBJ databases">
        <title>Genomic Encyclopedia of Archaeal and Bacterial Type Strains, Phase II (KMG-II): from individual species to whole genera.</title>
        <authorList>
            <person name="Goeker M."/>
        </authorList>
    </citation>
    <scope>NUCLEOTIDE SEQUENCE [LARGE SCALE GENOMIC DNA]</scope>
    <source>
        <strain evidence="9 10">DSM 44720</strain>
    </source>
</reference>
<gene>
    <name evidence="9" type="ORF">CLV43_102290</name>
</gene>
<feature type="compositionally biased region" description="Low complexity" evidence="6">
    <location>
        <begin position="341"/>
        <end position="396"/>
    </location>
</feature>
<evidence type="ECO:0000256" key="5">
    <source>
        <dbReference type="ARBA" id="ARBA00023163"/>
    </source>
</evidence>
<comment type="caution">
    <text evidence="9">The sequence shown here is derived from an EMBL/GenBank/DDBJ whole genome shotgun (WGS) entry which is preliminary data.</text>
</comment>
<evidence type="ECO:0000256" key="3">
    <source>
        <dbReference type="ARBA" id="ARBA00023082"/>
    </source>
</evidence>
<dbReference type="AlphaFoldDB" id="A0A2T0TGG6"/>
<dbReference type="InterPro" id="IPR014284">
    <property type="entry name" value="RNA_pol_sigma-70_dom"/>
</dbReference>
<dbReference type="GO" id="GO:0006352">
    <property type="term" value="P:DNA-templated transcription initiation"/>
    <property type="evidence" value="ECO:0007669"/>
    <property type="project" value="InterPro"/>
</dbReference>
<organism evidence="9 10">
    <name type="scientific">Umezawaea tangerina</name>
    <dbReference type="NCBI Taxonomy" id="84725"/>
    <lineage>
        <taxon>Bacteria</taxon>
        <taxon>Bacillati</taxon>
        <taxon>Actinomycetota</taxon>
        <taxon>Actinomycetes</taxon>
        <taxon>Pseudonocardiales</taxon>
        <taxon>Pseudonocardiaceae</taxon>
        <taxon>Umezawaea</taxon>
    </lineage>
</organism>
<dbReference type="Pfam" id="PF04542">
    <property type="entry name" value="Sigma70_r2"/>
    <property type="match status" value="1"/>
</dbReference>
<dbReference type="Proteomes" id="UP000239494">
    <property type="component" value="Unassembled WGS sequence"/>
</dbReference>
<dbReference type="PANTHER" id="PTHR43133:SF8">
    <property type="entry name" value="RNA POLYMERASE SIGMA FACTOR HI_1459-RELATED"/>
    <property type="match status" value="1"/>
</dbReference>
<feature type="domain" description="RNA polymerase sigma-70 region 2" evidence="7">
    <location>
        <begin position="62"/>
        <end position="130"/>
    </location>
</feature>
<dbReference type="Pfam" id="PF13490">
    <property type="entry name" value="zf-HC2"/>
    <property type="match status" value="1"/>
</dbReference>
<keyword evidence="2" id="KW-0805">Transcription regulation</keyword>
<sequence length="527" mass="53589">MIGRLGEGDLRRLRTGDATAARAELDRALVGAPGAGTTDHPPSDADLVAAVRGGTTGAYGELYARHVAAARNLARQLARSPMEADDLVSEAFAKVLSVLRTGGGPDSAFRAYLLTALRHTAYDRTRRERRLDLVEDVEALPSVAASTSLPFHDTAVARLDQSLAARAFASLPENWQTVLWHTEIEGQTPAQVAPLLGLTANGVSALAYRAREGLRKAYLQAHVERNPSERCTATAAKLGAWTRGGLPKRDTAQVEAHLDGCAACRALTAELADVNGALRGVVAPLVLGVGTAGYLAAGSGKAGAVVSLGVSTPQWLGAAASAALLAVAIGAGVDVPDAPATVAQPPVSTTTTVQTTSPTGQTTSSAPAATTTTQPTTSTTEPTSAAPSGTAAATPVLTSTGPDGFTMSTGGPPTDFPLTIRNTGTAPAPPPTMTMSLPDDIHVVGPGNNLRRGSLVGLDGATRTVGCPAGKGTVVCTAPQELAPGDSVTFVFRLLAGPKAGNGTITATTDSVNPLLIEVPVTVKPKK</sequence>
<protein>
    <submittedName>
        <fullName evidence="9">RNA polymerase sigma factor (Sigma-70 family)</fullName>
    </submittedName>
</protein>
<dbReference type="SUPFAM" id="SSF88659">
    <property type="entry name" value="Sigma3 and sigma4 domains of RNA polymerase sigma factors"/>
    <property type="match status" value="1"/>
</dbReference>
<feature type="compositionally biased region" description="Polar residues" evidence="6">
    <location>
        <begin position="397"/>
        <end position="411"/>
    </location>
</feature>
<evidence type="ECO:0000259" key="7">
    <source>
        <dbReference type="Pfam" id="PF04542"/>
    </source>
</evidence>
<dbReference type="GO" id="GO:0003677">
    <property type="term" value="F:DNA binding"/>
    <property type="evidence" value="ECO:0007669"/>
    <property type="project" value="UniProtKB-KW"/>
</dbReference>
<dbReference type="InterPro" id="IPR027383">
    <property type="entry name" value="Znf_put"/>
</dbReference>
<dbReference type="PANTHER" id="PTHR43133">
    <property type="entry name" value="RNA POLYMERASE ECF-TYPE SIGMA FACTO"/>
    <property type="match status" value="1"/>
</dbReference>
<dbReference type="InterPro" id="IPR013325">
    <property type="entry name" value="RNA_pol_sigma_r2"/>
</dbReference>
<feature type="region of interest" description="Disordered" evidence="6">
    <location>
        <begin position="341"/>
        <end position="412"/>
    </location>
</feature>
<evidence type="ECO:0000256" key="2">
    <source>
        <dbReference type="ARBA" id="ARBA00023015"/>
    </source>
</evidence>
<evidence type="ECO:0000256" key="1">
    <source>
        <dbReference type="ARBA" id="ARBA00010641"/>
    </source>
</evidence>
<keyword evidence="10" id="KW-1185">Reference proteome</keyword>
<keyword evidence="5" id="KW-0804">Transcription</keyword>
<evidence type="ECO:0000256" key="6">
    <source>
        <dbReference type="SAM" id="MobiDB-lite"/>
    </source>
</evidence>
<dbReference type="SUPFAM" id="SSF88946">
    <property type="entry name" value="Sigma2 domain of RNA polymerase sigma factors"/>
    <property type="match status" value="1"/>
</dbReference>
<dbReference type="Gene3D" id="1.10.10.10">
    <property type="entry name" value="Winged helix-like DNA-binding domain superfamily/Winged helix DNA-binding domain"/>
    <property type="match status" value="1"/>
</dbReference>
<dbReference type="InterPro" id="IPR013324">
    <property type="entry name" value="RNA_pol_sigma_r3/r4-like"/>
</dbReference>
<comment type="similarity">
    <text evidence="1">Belongs to the sigma-70 factor family. ECF subfamily.</text>
</comment>
<dbReference type="InterPro" id="IPR039425">
    <property type="entry name" value="RNA_pol_sigma-70-like"/>
</dbReference>
<keyword evidence="4" id="KW-0238">DNA-binding</keyword>
<evidence type="ECO:0000256" key="4">
    <source>
        <dbReference type="ARBA" id="ARBA00023125"/>
    </source>
</evidence>
<dbReference type="InterPro" id="IPR007627">
    <property type="entry name" value="RNA_pol_sigma70_r2"/>
</dbReference>
<evidence type="ECO:0000313" key="10">
    <source>
        <dbReference type="Proteomes" id="UP000239494"/>
    </source>
</evidence>
<keyword evidence="3" id="KW-0731">Sigma factor</keyword>
<name>A0A2T0TGG6_9PSEU</name>
<accession>A0A2T0TGG6</accession>
<evidence type="ECO:0000259" key="8">
    <source>
        <dbReference type="Pfam" id="PF13490"/>
    </source>
</evidence>
<dbReference type="InterPro" id="IPR036388">
    <property type="entry name" value="WH-like_DNA-bd_sf"/>
</dbReference>
<dbReference type="Gene3D" id="1.10.1740.10">
    <property type="match status" value="1"/>
</dbReference>
<dbReference type="InterPro" id="IPR041916">
    <property type="entry name" value="Anti_sigma_zinc_sf"/>
</dbReference>
<feature type="domain" description="Putative zinc-finger" evidence="8">
    <location>
        <begin position="231"/>
        <end position="265"/>
    </location>
</feature>
<dbReference type="NCBIfam" id="TIGR02937">
    <property type="entry name" value="sigma70-ECF"/>
    <property type="match status" value="1"/>
</dbReference>
<dbReference type="EMBL" id="PVTF01000002">
    <property type="protein sequence ID" value="PRY44725.1"/>
    <property type="molecule type" value="Genomic_DNA"/>
</dbReference>
<evidence type="ECO:0000313" key="9">
    <source>
        <dbReference type="EMBL" id="PRY44725.1"/>
    </source>
</evidence>